<dbReference type="OrthoDB" id="2955592at2759"/>
<keyword evidence="2" id="KW-0472">Membrane</keyword>
<evidence type="ECO:0000259" key="3">
    <source>
        <dbReference type="Pfam" id="PF20151"/>
    </source>
</evidence>
<evidence type="ECO:0000256" key="2">
    <source>
        <dbReference type="SAM" id="Phobius"/>
    </source>
</evidence>
<evidence type="ECO:0000313" key="5">
    <source>
        <dbReference type="Proteomes" id="UP000813824"/>
    </source>
</evidence>
<name>A0A8K0UFN7_9AGAR</name>
<dbReference type="Pfam" id="PF20151">
    <property type="entry name" value="DUF6533"/>
    <property type="match status" value="1"/>
</dbReference>
<reference evidence="4" key="1">
    <citation type="journal article" date="2021" name="New Phytol.">
        <title>Evolutionary innovations through gain and loss of genes in the ectomycorrhizal Boletales.</title>
        <authorList>
            <person name="Wu G."/>
            <person name="Miyauchi S."/>
            <person name="Morin E."/>
            <person name="Kuo A."/>
            <person name="Drula E."/>
            <person name="Varga T."/>
            <person name="Kohler A."/>
            <person name="Feng B."/>
            <person name="Cao Y."/>
            <person name="Lipzen A."/>
            <person name="Daum C."/>
            <person name="Hundley H."/>
            <person name="Pangilinan J."/>
            <person name="Johnson J."/>
            <person name="Barry K."/>
            <person name="LaButti K."/>
            <person name="Ng V."/>
            <person name="Ahrendt S."/>
            <person name="Min B."/>
            <person name="Choi I.G."/>
            <person name="Park H."/>
            <person name="Plett J.M."/>
            <person name="Magnuson J."/>
            <person name="Spatafora J.W."/>
            <person name="Nagy L.G."/>
            <person name="Henrissat B."/>
            <person name="Grigoriev I.V."/>
            <person name="Yang Z.L."/>
            <person name="Xu J."/>
            <person name="Martin F.M."/>
        </authorList>
    </citation>
    <scope>NUCLEOTIDE SEQUENCE</scope>
    <source>
        <strain evidence="4">KKN 215</strain>
    </source>
</reference>
<dbReference type="Proteomes" id="UP000813824">
    <property type="component" value="Unassembled WGS sequence"/>
</dbReference>
<feature type="transmembrane region" description="Helical" evidence="2">
    <location>
        <begin position="238"/>
        <end position="256"/>
    </location>
</feature>
<dbReference type="EMBL" id="JAEVFJ010000048">
    <property type="protein sequence ID" value="KAH8083298.1"/>
    <property type="molecule type" value="Genomic_DNA"/>
</dbReference>
<protein>
    <recommendedName>
        <fullName evidence="3">DUF6533 domain-containing protein</fullName>
    </recommendedName>
</protein>
<evidence type="ECO:0000256" key="1">
    <source>
        <dbReference type="SAM" id="MobiDB-lite"/>
    </source>
</evidence>
<feature type="transmembrane region" description="Helical" evidence="2">
    <location>
        <begin position="168"/>
        <end position="191"/>
    </location>
</feature>
<feature type="domain" description="DUF6533" evidence="3">
    <location>
        <begin position="23"/>
        <end position="65"/>
    </location>
</feature>
<keyword evidence="5" id="KW-1185">Reference proteome</keyword>
<feature type="region of interest" description="Disordered" evidence="1">
    <location>
        <begin position="316"/>
        <end position="349"/>
    </location>
</feature>
<feature type="compositionally biased region" description="Basic and acidic residues" evidence="1">
    <location>
        <begin position="335"/>
        <end position="349"/>
    </location>
</feature>
<sequence length="349" mass="39059">MSASSATELSENYRAYRENNNYIIAAKALFIWDYIITLDNEVRYVWGRKPTIATILFLLNRYVVLACMLFQLIVLGGTEVSCNSIVRIVQTLVVISLFVLAAFFSLRIYATWGRDWRPAVPILLLALVSPVANVWIYSQSTPVVAPFPAVGCAQYFIHDITVYSRLSIVIRTTTIASEFLVVLFTFVKAVGSRKSRHFNEQAPLFMCIIRDGTLHFLLMLTLNVIQLGIATVPGAPNILSYVITPLSSILISRFLLNLRQVNDVVQRDATTLFMNTTILSARQFHSEVIIGNLGESLYWGSGSEYSSSRGKVVNTTQDLSTDHDSLSASPCGDYEMNRLRNRDEGTETT</sequence>
<evidence type="ECO:0000313" key="4">
    <source>
        <dbReference type="EMBL" id="KAH8083298.1"/>
    </source>
</evidence>
<dbReference type="AlphaFoldDB" id="A0A8K0UFN7"/>
<keyword evidence="2" id="KW-0812">Transmembrane</keyword>
<feature type="transmembrane region" description="Helical" evidence="2">
    <location>
        <begin position="118"/>
        <end position="138"/>
    </location>
</feature>
<feature type="transmembrane region" description="Helical" evidence="2">
    <location>
        <begin position="212"/>
        <end position="232"/>
    </location>
</feature>
<feature type="transmembrane region" description="Helical" evidence="2">
    <location>
        <begin position="85"/>
        <end position="106"/>
    </location>
</feature>
<organism evidence="4 5">
    <name type="scientific">Cristinia sonorae</name>
    <dbReference type="NCBI Taxonomy" id="1940300"/>
    <lineage>
        <taxon>Eukaryota</taxon>
        <taxon>Fungi</taxon>
        <taxon>Dikarya</taxon>
        <taxon>Basidiomycota</taxon>
        <taxon>Agaricomycotina</taxon>
        <taxon>Agaricomycetes</taxon>
        <taxon>Agaricomycetidae</taxon>
        <taxon>Agaricales</taxon>
        <taxon>Pleurotineae</taxon>
        <taxon>Stephanosporaceae</taxon>
        <taxon>Cristinia</taxon>
    </lineage>
</organism>
<proteinExistence type="predicted"/>
<keyword evidence="2" id="KW-1133">Transmembrane helix</keyword>
<feature type="transmembrane region" description="Helical" evidence="2">
    <location>
        <begin position="50"/>
        <end position="73"/>
    </location>
</feature>
<gene>
    <name evidence="4" type="ORF">BXZ70DRAFT_958347</name>
</gene>
<comment type="caution">
    <text evidence="4">The sequence shown here is derived from an EMBL/GenBank/DDBJ whole genome shotgun (WGS) entry which is preliminary data.</text>
</comment>
<accession>A0A8K0UFN7</accession>
<dbReference type="InterPro" id="IPR045340">
    <property type="entry name" value="DUF6533"/>
</dbReference>